<dbReference type="SUPFAM" id="SSF57850">
    <property type="entry name" value="RING/U-box"/>
    <property type="match status" value="1"/>
</dbReference>
<evidence type="ECO:0000256" key="6">
    <source>
        <dbReference type="ARBA" id="ARBA00022679"/>
    </source>
</evidence>
<evidence type="ECO:0000256" key="7">
    <source>
        <dbReference type="ARBA" id="ARBA00022771"/>
    </source>
</evidence>
<dbReference type="PANTHER" id="PTHR46016:SF4">
    <property type="entry name" value="E3 UBIQUITIN-PROTEIN LIGASE RNF166"/>
    <property type="match status" value="1"/>
</dbReference>
<dbReference type="GO" id="GO:0005737">
    <property type="term" value="C:cytoplasm"/>
    <property type="evidence" value="ECO:0007669"/>
    <property type="project" value="UniProtKB-SubCell"/>
</dbReference>
<dbReference type="InterPro" id="IPR008598">
    <property type="entry name" value="Di19_Zn-bd"/>
</dbReference>
<evidence type="ECO:0000256" key="4">
    <source>
        <dbReference type="ARBA" id="ARBA00012483"/>
    </source>
</evidence>
<accession>A0A8B8RT88</accession>
<dbReference type="CTD" id="115992"/>
<evidence type="ECO:0000259" key="9">
    <source>
        <dbReference type="PROSITE" id="PS51803"/>
    </source>
</evidence>
<dbReference type="Pfam" id="PF18574">
    <property type="entry name" value="zf_C2HC_14"/>
    <property type="match status" value="1"/>
</dbReference>
<proteinExistence type="predicted"/>
<keyword evidence="8" id="KW-0833">Ubl conjugation pathway</keyword>
<evidence type="ECO:0000256" key="5">
    <source>
        <dbReference type="ARBA" id="ARBA00022490"/>
    </source>
</evidence>
<dbReference type="GO" id="GO:0008270">
    <property type="term" value="F:zinc ion binding"/>
    <property type="evidence" value="ECO:0007669"/>
    <property type="project" value="UniProtKB-KW"/>
</dbReference>
<dbReference type="GeneID" id="102516983"/>
<dbReference type="Proteomes" id="UP000694856">
    <property type="component" value="Chromosome 21"/>
</dbReference>
<dbReference type="InterPro" id="IPR051438">
    <property type="entry name" value="RNF_E3_ubiq-protein_ligase"/>
</dbReference>
<protein>
    <recommendedName>
        <fullName evidence="4">RING-type E3 ubiquitin transferase</fullName>
        <ecNumber evidence="4">2.3.2.27</ecNumber>
    </recommendedName>
</protein>
<keyword evidence="7" id="KW-0862">Zinc</keyword>
<keyword evidence="6" id="KW-0808">Transferase</keyword>
<feature type="domain" description="C2HC RNF-type" evidence="9">
    <location>
        <begin position="131"/>
        <end position="150"/>
    </location>
</feature>
<evidence type="ECO:0000313" key="10">
    <source>
        <dbReference type="Proteomes" id="UP000694856"/>
    </source>
</evidence>
<dbReference type="GO" id="GO:0061630">
    <property type="term" value="F:ubiquitin protein ligase activity"/>
    <property type="evidence" value="ECO:0007669"/>
    <property type="project" value="UniProtKB-EC"/>
</dbReference>
<dbReference type="AlphaFoldDB" id="A0A8B8RT88"/>
<dbReference type="RefSeq" id="XP_032320464.1">
    <property type="nucleotide sequence ID" value="XM_032464573.1"/>
</dbReference>
<keyword evidence="5" id="KW-0963">Cytoplasm</keyword>
<evidence type="ECO:0000256" key="3">
    <source>
        <dbReference type="ARBA" id="ARBA00004906"/>
    </source>
</evidence>
<dbReference type="InterPro" id="IPR034734">
    <property type="entry name" value="ZF_C2HC_RNF"/>
</dbReference>
<comment type="pathway">
    <text evidence="3">Protein modification; protein ubiquitination.</text>
</comment>
<dbReference type="GO" id="GO:0000209">
    <property type="term" value="P:protein polyubiquitination"/>
    <property type="evidence" value="ECO:0007669"/>
    <property type="project" value="TreeGrafter"/>
</dbReference>
<dbReference type="InterPro" id="IPR013083">
    <property type="entry name" value="Znf_RING/FYVE/PHD"/>
</dbReference>
<name>A0A8B8RT88_CAMFR</name>
<reference evidence="11" key="1">
    <citation type="submission" date="2025-08" db="UniProtKB">
        <authorList>
            <consortium name="RefSeq"/>
        </authorList>
    </citation>
    <scope>IDENTIFICATION</scope>
    <source>
        <tissue evidence="11">Ear skin</tissue>
    </source>
</reference>
<sequence>MAMFRSLVASAQQRQPPGGPASGDSGLEAQYSCPICLEVYHRPVAIGSCGHTLQNYRSCGESLIYTPPAPCFSWQNLTPLFPVLRFCGECLQPCLQVPSPLCPLCRLPFDPKKVDKATHVEKQLSSCKAPCRGCSKKVTLAKMRVHISSCVKVQEQMANCPKFVPVVPTSQPIPSAVPNRSTFACPYCGARNLDQQELVKHCVDNHRSDPNRVVCPVCSAMPWGDPSYKSANFLQHLLHRHKFSYDTFVDYSIDEEAAFQAALALSLSEN</sequence>
<dbReference type="EC" id="2.3.2.27" evidence="4"/>
<keyword evidence="7" id="KW-0479">Metal-binding</keyword>
<comment type="catalytic activity">
    <reaction evidence="1">
        <text>S-ubiquitinyl-[E2 ubiquitin-conjugating enzyme]-L-cysteine + [acceptor protein]-L-lysine = [E2 ubiquitin-conjugating enzyme]-L-cysteine + N(6)-ubiquitinyl-[acceptor protein]-L-lysine.</text>
        <dbReference type="EC" id="2.3.2.27"/>
    </reaction>
</comment>
<evidence type="ECO:0000256" key="2">
    <source>
        <dbReference type="ARBA" id="ARBA00004496"/>
    </source>
</evidence>
<keyword evidence="10" id="KW-1185">Reference proteome</keyword>
<dbReference type="PROSITE" id="PS51803">
    <property type="entry name" value="ZF_C2HC_RNF"/>
    <property type="match status" value="1"/>
</dbReference>
<dbReference type="Gene3D" id="3.30.40.10">
    <property type="entry name" value="Zinc/RING finger domain, C3HC4 (zinc finger)"/>
    <property type="match status" value="2"/>
</dbReference>
<dbReference type="PANTHER" id="PTHR46016">
    <property type="entry name" value="ZINC FINGER, RING/FYVE/PHD-TYPE"/>
    <property type="match status" value="1"/>
</dbReference>
<evidence type="ECO:0000256" key="8">
    <source>
        <dbReference type="ARBA" id="ARBA00022786"/>
    </source>
</evidence>
<comment type="subcellular location">
    <subcellularLocation>
        <location evidence="2">Cytoplasm</location>
    </subcellularLocation>
</comment>
<dbReference type="GO" id="GO:0006511">
    <property type="term" value="P:ubiquitin-dependent protein catabolic process"/>
    <property type="evidence" value="ECO:0007669"/>
    <property type="project" value="TreeGrafter"/>
</dbReference>
<organism evidence="10 11">
    <name type="scientific">Camelus ferus</name>
    <name type="common">Wild bactrian camel</name>
    <name type="synonym">Camelus bactrianus ferus</name>
    <dbReference type="NCBI Taxonomy" id="419612"/>
    <lineage>
        <taxon>Eukaryota</taxon>
        <taxon>Metazoa</taxon>
        <taxon>Chordata</taxon>
        <taxon>Craniata</taxon>
        <taxon>Vertebrata</taxon>
        <taxon>Euteleostomi</taxon>
        <taxon>Mammalia</taxon>
        <taxon>Eutheria</taxon>
        <taxon>Laurasiatheria</taxon>
        <taxon>Artiodactyla</taxon>
        <taxon>Tylopoda</taxon>
        <taxon>Camelidae</taxon>
        <taxon>Camelus</taxon>
    </lineage>
</organism>
<evidence type="ECO:0000256" key="1">
    <source>
        <dbReference type="ARBA" id="ARBA00000900"/>
    </source>
</evidence>
<evidence type="ECO:0000313" key="11">
    <source>
        <dbReference type="RefSeq" id="XP_032320464.1"/>
    </source>
</evidence>
<gene>
    <name evidence="11" type="primary">RNF166</name>
</gene>
<dbReference type="UniPathway" id="UPA00143"/>
<dbReference type="Pfam" id="PF05605">
    <property type="entry name" value="zf-Di19"/>
    <property type="match status" value="1"/>
</dbReference>
<keyword evidence="7" id="KW-0863">Zinc-finger</keyword>